<comment type="caution">
    <text evidence="1">The sequence shown here is derived from an EMBL/GenBank/DDBJ whole genome shotgun (WGS) entry which is preliminary data.</text>
</comment>
<evidence type="ECO:0000313" key="2">
    <source>
        <dbReference type="Proteomes" id="UP000533641"/>
    </source>
</evidence>
<sequence length="126" mass="13352">MTLNSIQMMKLEELVQKGDRIGYYTLLSEYGDSYASLASGVVRNDTFAGAVANAYLLNVAADTSVTISNAQLADIGLELMAADFAARSGGAINLSVSAIREYHIFGTESGNPCSDPTSVRSCRSQT</sequence>
<organism evidence="1 2">
    <name type="scientific">Rhizobium mongolense</name>
    <dbReference type="NCBI Taxonomy" id="57676"/>
    <lineage>
        <taxon>Bacteria</taxon>
        <taxon>Pseudomonadati</taxon>
        <taxon>Pseudomonadota</taxon>
        <taxon>Alphaproteobacteria</taxon>
        <taxon>Hyphomicrobiales</taxon>
        <taxon>Rhizobiaceae</taxon>
        <taxon>Rhizobium/Agrobacterium group</taxon>
        <taxon>Rhizobium</taxon>
    </lineage>
</organism>
<protein>
    <submittedName>
        <fullName evidence="1">Uncharacterized protein</fullName>
    </submittedName>
</protein>
<dbReference type="AlphaFoldDB" id="A0A7W6WGF2"/>
<dbReference type="RefSeq" id="WP_183927958.1">
    <property type="nucleotide sequence ID" value="NZ_JACIGM010000013.1"/>
</dbReference>
<reference evidence="1 2" key="1">
    <citation type="submission" date="2020-08" db="EMBL/GenBank/DDBJ databases">
        <title>Genomic Encyclopedia of Type Strains, Phase IV (KMG-V): Genome sequencing to study the core and pangenomes of soil and plant-associated prokaryotes.</title>
        <authorList>
            <person name="Whitman W."/>
        </authorList>
    </citation>
    <scope>NUCLEOTIDE SEQUENCE [LARGE SCALE GENOMIC DNA]</scope>
    <source>
        <strain evidence="1 2">SEMIA 402</strain>
    </source>
</reference>
<evidence type="ECO:0000313" key="1">
    <source>
        <dbReference type="EMBL" id="MBB4277402.1"/>
    </source>
</evidence>
<proteinExistence type="predicted"/>
<dbReference type="Proteomes" id="UP000533641">
    <property type="component" value="Unassembled WGS sequence"/>
</dbReference>
<accession>A0A7W6WGF2</accession>
<gene>
    <name evidence="1" type="ORF">GGE12_005209</name>
</gene>
<name>A0A7W6WGF2_9HYPH</name>
<dbReference type="EMBL" id="JACIGM010000013">
    <property type="protein sequence ID" value="MBB4277402.1"/>
    <property type="molecule type" value="Genomic_DNA"/>
</dbReference>